<name>A0A445KCR7_GLYSO</name>
<comment type="caution">
    <text evidence="1">The sequence shown here is derived from an EMBL/GenBank/DDBJ whole genome shotgun (WGS) entry which is preliminary data.</text>
</comment>
<accession>A0A445KCR7</accession>
<reference evidence="1 2" key="1">
    <citation type="submission" date="2018-09" db="EMBL/GenBank/DDBJ databases">
        <title>A high-quality reference genome of wild soybean provides a powerful tool to mine soybean genomes.</title>
        <authorList>
            <person name="Xie M."/>
            <person name="Chung C.Y.L."/>
            <person name="Li M.-W."/>
            <person name="Wong F.-L."/>
            <person name="Chan T.-F."/>
            <person name="Lam H.-M."/>
        </authorList>
    </citation>
    <scope>NUCLEOTIDE SEQUENCE [LARGE SCALE GENOMIC DNA]</scope>
    <source>
        <strain evidence="2">cv. W05</strain>
        <tissue evidence="1">Hypocotyl of etiolated seedlings</tissue>
    </source>
</reference>
<dbReference type="Gene3D" id="2.40.50.1070">
    <property type="match status" value="1"/>
</dbReference>
<organism evidence="1 2">
    <name type="scientific">Glycine soja</name>
    <name type="common">Wild soybean</name>
    <dbReference type="NCBI Taxonomy" id="3848"/>
    <lineage>
        <taxon>Eukaryota</taxon>
        <taxon>Viridiplantae</taxon>
        <taxon>Streptophyta</taxon>
        <taxon>Embryophyta</taxon>
        <taxon>Tracheophyta</taxon>
        <taxon>Spermatophyta</taxon>
        <taxon>Magnoliopsida</taxon>
        <taxon>eudicotyledons</taxon>
        <taxon>Gunneridae</taxon>
        <taxon>Pentapetalae</taxon>
        <taxon>rosids</taxon>
        <taxon>fabids</taxon>
        <taxon>Fabales</taxon>
        <taxon>Fabaceae</taxon>
        <taxon>Papilionoideae</taxon>
        <taxon>50 kb inversion clade</taxon>
        <taxon>NPAAA clade</taxon>
        <taxon>indigoferoid/millettioid clade</taxon>
        <taxon>Phaseoleae</taxon>
        <taxon>Glycine</taxon>
        <taxon>Glycine subgen. Soja</taxon>
    </lineage>
</organism>
<dbReference type="GO" id="GO:0003723">
    <property type="term" value="F:RNA binding"/>
    <property type="evidence" value="ECO:0007669"/>
    <property type="project" value="TreeGrafter"/>
</dbReference>
<keyword evidence="2" id="KW-1185">Reference proteome</keyword>
<dbReference type="InterPro" id="IPR045850">
    <property type="entry name" value="TRM2_met"/>
</dbReference>
<dbReference type="PANTHER" id="PTHR45904:SF2">
    <property type="entry name" value="TRNA (URACIL-5-)-METHYLTRANSFERASE HOMOLOG A"/>
    <property type="match status" value="1"/>
</dbReference>
<gene>
    <name evidence="1" type="ORF">D0Y65_015355</name>
</gene>
<dbReference type="EMBL" id="QZWG01000006">
    <property type="protein sequence ID" value="RZC08615.1"/>
    <property type="molecule type" value="Genomic_DNA"/>
</dbReference>
<sequence>MLEVKRHSLSTDGFEPVEDINLGNIKYRDRMCQTLYPELGQESLIPCQEPPLPKSQAVDCPNVSTIACKYATIFQEFLQDSDLPVWNRFKNTGFWRQLTV</sequence>
<dbReference type="Proteomes" id="UP000289340">
    <property type="component" value="Chromosome 6"/>
</dbReference>
<proteinExistence type="predicted"/>
<evidence type="ECO:0000313" key="2">
    <source>
        <dbReference type="Proteomes" id="UP000289340"/>
    </source>
</evidence>
<dbReference type="PANTHER" id="PTHR45904">
    <property type="entry name" value="TRNA (URACIL-5-)-METHYLTRANSFERASE"/>
    <property type="match status" value="1"/>
</dbReference>
<evidence type="ECO:0000313" key="1">
    <source>
        <dbReference type="EMBL" id="RZC08615.1"/>
    </source>
</evidence>
<dbReference type="AlphaFoldDB" id="A0A445KCR7"/>
<protein>
    <submittedName>
        <fullName evidence="1">Zinc finger CCCH domain-containing protein 24</fullName>
    </submittedName>
</protein>